<name>A0A7Y9H295_9ACTN</name>
<dbReference type="Pfam" id="PF07853">
    <property type="entry name" value="DUF1648"/>
    <property type="match status" value="1"/>
</dbReference>
<accession>A0A7Y9H295</accession>
<sequence>MRPGRLALVTVSTAYAVALVWAAAVLPARVPSHLDAAGRVDDWSSRTSLLVGMGLVGLLVLAGIPLLGRAATRGDGTLLNMPRATKDYWLAPERRAEFRVRFHDDLDGFSALTGALLLAVVVLMTWVGTSGRADLPGAVIPALVGAYVLATVAWTVRLLRAYRPPAG</sequence>
<feature type="transmembrane region" description="Helical" evidence="1">
    <location>
        <begin position="109"/>
        <end position="127"/>
    </location>
</feature>
<comment type="caution">
    <text evidence="3">The sequence shown here is derived from an EMBL/GenBank/DDBJ whole genome shotgun (WGS) entry which is preliminary data.</text>
</comment>
<keyword evidence="4" id="KW-1185">Reference proteome</keyword>
<evidence type="ECO:0000313" key="4">
    <source>
        <dbReference type="Proteomes" id="UP000549911"/>
    </source>
</evidence>
<feature type="transmembrane region" description="Helical" evidence="1">
    <location>
        <begin position="139"/>
        <end position="159"/>
    </location>
</feature>
<reference evidence="3 4" key="2">
    <citation type="submission" date="2020-08" db="EMBL/GenBank/DDBJ databases">
        <title>The Agave Microbiome: Exploring the role of microbial communities in plant adaptations to desert environments.</title>
        <authorList>
            <person name="Partida-Martinez L.P."/>
        </authorList>
    </citation>
    <scope>NUCLEOTIDE SEQUENCE [LARGE SCALE GENOMIC DNA]</scope>
    <source>
        <strain evidence="3 4">AT2.17</strain>
    </source>
</reference>
<dbReference type="AlphaFoldDB" id="A0A7Y9H295"/>
<dbReference type="EMBL" id="JACCBW010000002">
    <property type="protein sequence ID" value="NYE36634.1"/>
    <property type="molecule type" value="Genomic_DNA"/>
</dbReference>
<proteinExistence type="predicted"/>
<evidence type="ECO:0000259" key="2">
    <source>
        <dbReference type="Pfam" id="PF07853"/>
    </source>
</evidence>
<keyword evidence="1" id="KW-0812">Transmembrane</keyword>
<keyword evidence="1" id="KW-1133">Transmembrane helix</keyword>
<gene>
    <name evidence="3" type="ORF">F4692_001767</name>
</gene>
<reference evidence="3 4" key="1">
    <citation type="submission" date="2020-07" db="EMBL/GenBank/DDBJ databases">
        <authorList>
            <person name="Partida-Martinez L."/>
            <person name="Huntemann M."/>
            <person name="Clum A."/>
            <person name="Wang J."/>
            <person name="Palaniappan K."/>
            <person name="Ritter S."/>
            <person name="Chen I.-M."/>
            <person name="Stamatis D."/>
            <person name="Reddy T."/>
            <person name="O'Malley R."/>
            <person name="Daum C."/>
            <person name="Shapiro N."/>
            <person name="Ivanova N."/>
            <person name="Kyrpides N."/>
            <person name="Woyke T."/>
        </authorList>
    </citation>
    <scope>NUCLEOTIDE SEQUENCE [LARGE SCALE GENOMIC DNA]</scope>
    <source>
        <strain evidence="3 4">AT2.17</strain>
    </source>
</reference>
<dbReference type="RefSeq" id="WP_179619289.1">
    <property type="nucleotide sequence ID" value="NZ_JACCBW010000002.1"/>
</dbReference>
<protein>
    <submittedName>
        <fullName evidence="3">Putative membrane protein</fullName>
    </submittedName>
</protein>
<dbReference type="InterPro" id="IPR012867">
    <property type="entry name" value="DUF1648"/>
</dbReference>
<feature type="transmembrane region" description="Helical" evidence="1">
    <location>
        <begin position="46"/>
        <end position="67"/>
    </location>
</feature>
<keyword evidence="1" id="KW-0472">Membrane</keyword>
<organism evidence="3 4">
    <name type="scientific">Nocardioides cavernae</name>
    <dbReference type="NCBI Taxonomy" id="1921566"/>
    <lineage>
        <taxon>Bacteria</taxon>
        <taxon>Bacillati</taxon>
        <taxon>Actinomycetota</taxon>
        <taxon>Actinomycetes</taxon>
        <taxon>Propionibacteriales</taxon>
        <taxon>Nocardioidaceae</taxon>
        <taxon>Nocardioides</taxon>
    </lineage>
</organism>
<feature type="domain" description="DUF1648" evidence="2">
    <location>
        <begin position="14"/>
        <end position="55"/>
    </location>
</feature>
<evidence type="ECO:0000256" key="1">
    <source>
        <dbReference type="SAM" id="Phobius"/>
    </source>
</evidence>
<dbReference type="Proteomes" id="UP000549911">
    <property type="component" value="Unassembled WGS sequence"/>
</dbReference>
<evidence type="ECO:0000313" key="3">
    <source>
        <dbReference type="EMBL" id="NYE36634.1"/>
    </source>
</evidence>